<accession>A0ABX2B515</accession>
<dbReference type="SMART" id="SM00740">
    <property type="entry name" value="PASTA"/>
    <property type="match status" value="2"/>
</dbReference>
<feature type="domain" description="PASTA" evidence="2">
    <location>
        <begin position="44"/>
        <end position="110"/>
    </location>
</feature>
<protein>
    <submittedName>
        <fullName evidence="3">PASTA domain-containing protein</fullName>
    </submittedName>
</protein>
<evidence type="ECO:0000256" key="1">
    <source>
        <dbReference type="SAM" id="MobiDB-lite"/>
    </source>
</evidence>
<organism evidence="3 4">
    <name type="scientific">Xylanibacter caecicola</name>
    <dbReference type="NCBI Taxonomy" id="2736294"/>
    <lineage>
        <taxon>Bacteria</taxon>
        <taxon>Pseudomonadati</taxon>
        <taxon>Bacteroidota</taxon>
        <taxon>Bacteroidia</taxon>
        <taxon>Bacteroidales</taxon>
        <taxon>Prevotellaceae</taxon>
        <taxon>Xylanibacter</taxon>
    </lineage>
</organism>
<feature type="compositionally biased region" description="Acidic residues" evidence="1">
    <location>
        <begin position="216"/>
        <end position="237"/>
    </location>
</feature>
<proteinExistence type="predicted"/>
<name>A0ABX2B515_9BACT</name>
<dbReference type="SUPFAM" id="SSF54184">
    <property type="entry name" value="Penicillin-binding protein 2x (pbp-2x), c-terminal domain"/>
    <property type="match status" value="1"/>
</dbReference>
<evidence type="ECO:0000313" key="4">
    <source>
        <dbReference type="Proteomes" id="UP000820977"/>
    </source>
</evidence>
<reference evidence="3 4" key="1">
    <citation type="submission" date="2020-05" db="EMBL/GenBank/DDBJ databases">
        <title>Distinct polysaccharide utilization as determinants for interspecies competition between intestinal Prevotella spp.</title>
        <authorList>
            <person name="Galvez E.J.C."/>
            <person name="Iljazovic A."/>
            <person name="Strowig T."/>
        </authorList>
    </citation>
    <scope>NUCLEOTIDE SEQUENCE [LARGE SCALE GENOMIC DNA]</scope>
    <source>
        <strain evidence="3 4">PCHR</strain>
    </source>
</reference>
<comment type="caution">
    <text evidence="3">The sequence shown here is derived from an EMBL/GenBank/DDBJ whole genome shotgun (WGS) entry which is preliminary data.</text>
</comment>
<dbReference type="Proteomes" id="UP000820977">
    <property type="component" value="Unassembled WGS sequence"/>
</dbReference>
<dbReference type="PROSITE" id="PS51178">
    <property type="entry name" value="PASTA"/>
    <property type="match status" value="1"/>
</dbReference>
<evidence type="ECO:0000259" key="2">
    <source>
        <dbReference type="PROSITE" id="PS51178"/>
    </source>
</evidence>
<dbReference type="Gene3D" id="3.30.10.20">
    <property type="match status" value="1"/>
</dbReference>
<dbReference type="InterPro" id="IPR005543">
    <property type="entry name" value="PASTA_dom"/>
</dbReference>
<sequence length="237" mass="26190">MKTGDFFKKCLSMRVWGNMAAMALVVVLLVVGVKLGIDKYTRHGEEIVIPDVRRKTFADAENILLEKGLDVVISDTGYVRSLSPDCILEQSPEPGKAVKSGRVIYLIINSAHSPMLTLPDIIDNNSYREARAKLIAMGFKVGSPQYVRGEKDWVYGVKCKGRNISNGDKVSVEDILVIQVGDGMRDMNDSLIYTDSDFFYGDSLTHRERGVHMEGIYEDDGSGSGEGDDFEVVDGPE</sequence>
<gene>
    <name evidence="3" type="ORF">HPS54_10125</name>
</gene>
<evidence type="ECO:0000313" key="3">
    <source>
        <dbReference type="EMBL" id="NPE25868.1"/>
    </source>
</evidence>
<dbReference type="Pfam" id="PF03793">
    <property type="entry name" value="PASTA"/>
    <property type="match status" value="1"/>
</dbReference>
<dbReference type="EMBL" id="JABKKJ010000019">
    <property type="protein sequence ID" value="NPE25868.1"/>
    <property type="molecule type" value="Genomic_DNA"/>
</dbReference>
<dbReference type="RefSeq" id="WP_172345332.1">
    <property type="nucleotide sequence ID" value="NZ_CASYYZ010000028.1"/>
</dbReference>
<feature type="region of interest" description="Disordered" evidence="1">
    <location>
        <begin position="214"/>
        <end position="237"/>
    </location>
</feature>
<dbReference type="CDD" id="cd06577">
    <property type="entry name" value="PASTA_pknB"/>
    <property type="match status" value="1"/>
</dbReference>
<keyword evidence="4" id="KW-1185">Reference proteome</keyword>